<dbReference type="GeneID" id="41964756"/>
<dbReference type="Pfam" id="PF01544">
    <property type="entry name" value="CorA"/>
    <property type="match status" value="1"/>
</dbReference>
<keyword evidence="2 6" id="KW-0812">Transmembrane</keyword>
<evidence type="ECO:0000313" key="8">
    <source>
        <dbReference type="RefSeq" id="XP_030977613.1"/>
    </source>
</evidence>
<keyword evidence="4 6" id="KW-0472">Membrane</keyword>
<proteinExistence type="predicted"/>
<dbReference type="Gene3D" id="1.20.58.340">
    <property type="entry name" value="Magnesium transport protein CorA, transmembrane region"/>
    <property type="match status" value="1"/>
</dbReference>
<name>A0A6P8ARS5_PYRGI</name>
<gene>
    <name evidence="8" type="ORF">PgNI_09867</name>
</gene>
<evidence type="ECO:0000256" key="4">
    <source>
        <dbReference type="ARBA" id="ARBA00023136"/>
    </source>
</evidence>
<evidence type="ECO:0000256" key="1">
    <source>
        <dbReference type="ARBA" id="ARBA00004141"/>
    </source>
</evidence>
<dbReference type="SUPFAM" id="SSF144083">
    <property type="entry name" value="Magnesium transport protein CorA, transmembrane region"/>
    <property type="match status" value="1"/>
</dbReference>
<dbReference type="InterPro" id="IPR002523">
    <property type="entry name" value="MgTranspt_CorA/ZnTranspt_ZntB"/>
</dbReference>
<keyword evidence="3 6" id="KW-1133">Transmembrane helix</keyword>
<feature type="transmembrane region" description="Helical" evidence="6">
    <location>
        <begin position="449"/>
        <end position="470"/>
    </location>
</feature>
<keyword evidence="7" id="KW-1185">Reference proteome</keyword>
<organism evidence="7 8">
    <name type="scientific">Pyricularia grisea</name>
    <name type="common">Crabgrass-specific blast fungus</name>
    <name type="synonym">Magnaporthe grisea</name>
    <dbReference type="NCBI Taxonomy" id="148305"/>
    <lineage>
        <taxon>Eukaryota</taxon>
        <taxon>Fungi</taxon>
        <taxon>Dikarya</taxon>
        <taxon>Ascomycota</taxon>
        <taxon>Pezizomycotina</taxon>
        <taxon>Sordariomycetes</taxon>
        <taxon>Sordariomycetidae</taxon>
        <taxon>Magnaporthales</taxon>
        <taxon>Pyriculariaceae</taxon>
        <taxon>Pyricularia</taxon>
    </lineage>
</organism>
<feature type="transmembrane region" description="Helical" evidence="6">
    <location>
        <begin position="412"/>
        <end position="434"/>
    </location>
</feature>
<evidence type="ECO:0000313" key="7">
    <source>
        <dbReference type="Proteomes" id="UP000515153"/>
    </source>
</evidence>
<dbReference type="KEGG" id="pgri:PgNI_09867"/>
<dbReference type="Proteomes" id="UP000515153">
    <property type="component" value="Unplaced"/>
</dbReference>
<dbReference type="InterPro" id="IPR045863">
    <property type="entry name" value="CorA_TM1_TM2"/>
</dbReference>
<dbReference type="AlphaFoldDB" id="A0A6P8ARS5"/>
<comment type="subcellular location">
    <subcellularLocation>
        <location evidence="1">Membrane</location>
        <topology evidence="1">Multi-pass membrane protein</topology>
    </subcellularLocation>
</comment>
<dbReference type="RefSeq" id="XP_030977613.1">
    <property type="nucleotide sequence ID" value="XM_031129848.1"/>
</dbReference>
<evidence type="ECO:0000256" key="2">
    <source>
        <dbReference type="ARBA" id="ARBA00022692"/>
    </source>
</evidence>
<protein>
    <submittedName>
        <fullName evidence="8">Uncharacterized protein</fullName>
    </submittedName>
</protein>
<evidence type="ECO:0000256" key="5">
    <source>
        <dbReference type="SAM" id="MobiDB-lite"/>
    </source>
</evidence>
<dbReference type="GO" id="GO:0016020">
    <property type="term" value="C:membrane"/>
    <property type="evidence" value="ECO:0007669"/>
    <property type="project" value="UniProtKB-SubCell"/>
</dbReference>
<reference evidence="8" key="1">
    <citation type="journal article" date="2019" name="Mol. Biol. Evol.">
        <title>Blast fungal genomes show frequent chromosomal changes, gene gains and losses, and effector gene turnover.</title>
        <authorList>
            <person name="Gomez Luciano L.B."/>
            <person name="Jason Tsai I."/>
            <person name="Chuma I."/>
            <person name="Tosa Y."/>
            <person name="Chen Y.H."/>
            <person name="Li J.Y."/>
            <person name="Li M.Y."/>
            <person name="Jade Lu M.Y."/>
            <person name="Nakayashiki H."/>
            <person name="Li W.H."/>
        </authorList>
    </citation>
    <scope>NUCLEOTIDE SEQUENCE</scope>
    <source>
        <strain evidence="8">NI907</strain>
    </source>
</reference>
<feature type="region of interest" description="Disordered" evidence="5">
    <location>
        <begin position="294"/>
        <end position="334"/>
    </location>
</feature>
<feature type="compositionally biased region" description="Basic and acidic residues" evidence="5">
    <location>
        <begin position="299"/>
        <end position="316"/>
    </location>
</feature>
<sequence>MDDYMFHQHVQDCEIVTEATSYLEILNYSDPTYNTNEEHRDAATLDEFENFINRQGVFEPPKLKAGVKLLSGIRLVLQKDAQDPDTFTPRHISFSAENYEKMVRVMRLPFRAIEGTSVVGPFFWSAMDQDDEDPHLQVIFRKSDVRKKGKTRGWELMLSHSFATGITNGYAKGTPSSDLVKCVTHLRACAAQVRHPMLLPVIIISHDLSASTDQKQRDARDWIRRLEEAISMREEVMADETYARSKLGLDLDQLNRDLVECHSQVLWKRPQAYLQIIKTMEDAMHRFHTNMLLLSPPSEPREQNAQDHDSQSDSHSSKGNKPQKQQQQQQQLLDGDLDRQHRSMLSRLDFYRAKLNGVEHYAHTTLARLKIQRAALYNVIAQKESKLNLEMAGQQRRLAHASKRDSNSMKTLSLLGAIFLPATLLSSIFGMSFFDFMPQQGEPVVASTLWIFFATSLPLTGLILLVWLIWERKREKAHAEEDEDLEKGIERMEAQIMATMRRRTLSKARTFEWSGNGKPPGPPLVNDPGSRVLVAKDTLDLAKDRIKDRIREARDKEKEG</sequence>
<evidence type="ECO:0000256" key="6">
    <source>
        <dbReference type="SAM" id="Phobius"/>
    </source>
</evidence>
<feature type="compositionally biased region" description="Low complexity" evidence="5">
    <location>
        <begin position="323"/>
        <end position="334"/>
    </location>
</feature>
<evidence type="ECO:0000256" key="3">
    <source>
        <dbReference type="ARBA" id="ARBA00022989"/>
    </source>
</evidence>
<reference evidence="8" key="2">
    <citation type="submission" date="2019-10" db="EMBL/GenBank/DDBJ databases">
        <authorList>
            <consortium name="NCBI Genome Project"/>
        </authorList>
    </citation>
    <scope>NUCLEOTIDE SEQUENCE</scope>
    <source>
        <strain evidence="8">NI907</strain>
    </source>
</reference>
<reference evidence="8" key="3">
    <citation type="submission" date="2025-08" db="UniProtKB">
        <authorList>
            <consortium name="RefSeq"/>
        </authorList>
    </citation>
    <scope>IDENTIFICATION</scope>
    <source>
        <strain evidence="8">NI907</strain>
    </source>
</reference>
<accession>A0A6P8ARS5</accession>
<feature type="region of interest" description="Disordered" evidence="5">
    <location>
        <begin position="511"/>
        <end position="530"/>
    </location>
</feature>
<dbReference type="GO" id="GO:0046873">
    <property type="term" value="F:metal ion transmembrane transporter activity"/>
    <property type="evidence" value="ECO:0007669"/>
    <property type="project" value="InterPro"/>
</dbReference>
<dbReference type="OrthoDB" id="2830640at2759"/>